<protein>
    <submittedName>
        <fullName evidence="1">Retrovirus-related pol polyprotein from transposon RE2</fullName>
    </submittedName>
</protein>
<dbReference type="Proteomes" id="UP000829398">
    <property type="component" value="Chromosome 2"/>
</dbReference>
<dbReference type="EMBL" id="CM039171">
    <property type="protein sequence ID" value="KAH9792302.1"/>
    <property type="molecule type" value="Genomic_DNA"/>
</dbReference>
<reference evidence="2" key="1">
    <citation type="journal article" date="2023" name="Hortic. Res.">
        <title>A chromosome-level phased genome enabling allele-level studies in sweet orange: a case study on citrus Huanglongbing tolerance.</title>
        <authorList>
            <person name="Wu B."/>
            <person name="Yu Q."/>
            <person name="Deng Z."/>
            <person name="Duan Y."/>
            <person name="Luo F."/>
            <person name="Gmitter F. Jr."/>
        </authorList>
    </citation>
    <scope>NUCLEOTIDE SEQUENCE [LARGE SCALE GENOMIC DNA]</scope>
    <source>
        <strain evidence="2">cv. Valencia</strain>
    </source>
</reference>
<comment type="caution">
    <text evidence="1">The sequence shown here is derived from an EMBL/GenBank/DDBJ whole genome shotgun (WGS) entry which is preliminary data.</text>
</comment>
<sequence length="1536" mass="173489">MVPEQQMASSSNTTSNQPIINSISNSQTSFTFAATVKLDRSNFLLWRKQVLMSIRGNRLERFISEPQVVPDQYLSGGSGESIENPAYINWRAQDQTLLGWLLSTVSEGILSSVLNHDTSFDMWRSIEKQFGVQSEAKIMQLRYEMNILSKDSMNVEEYCAKMKLLANKLACAGDIITEKDLLMRVLNGLGPGYLDLASIITANKMSFDDAYALLLTHEARLEQNHSTKTMFNANYSTVNVSHPYMRGNFRRGGFRNGHYGRSVNRGFNTGRGMFHNQYPRGVSTGFGNFGGYGRGQMMQSFRPPAKTNPSLNMQADESPVICQICHKTGHTSNECWHRYDDPPLPKQFGRGKSFGPKAAYVSNFDPYTSYAAPPIEEQYAATYPCYNPISYSSFPAADSTVAEAYLSNYDGPANEGWYLDSGATHHLTNSMANMNVREEFRGADQLVIGNGQGLPITHIGNACFTYKGSNNAYKPAYILLKDMLLVPDITKNLLSISKLTTDNNLSVEFVGNVCYVKDSLKKQVLLKGIAEKGLYKLLLKPSESSYCAYLSHSSPVQPLSMLSAYFFESIVPKNTQNNDSSCVSSCNASINKFSSYISSCDALNNKVQLLHRRFGHPNSQILMHLLKSVPSVNLSHNTIKQALEKLCEACQMGKTHRLHFPSTETKTTKPLELIHTDLWGPSPTPSRDGYNYYISLVDDFSRYTWIYPLKLKSEALDVFKLFKLQVENQFDTTIKNLQSDWGGEYRSFTQFLNQCGIIFRHSCPYTHHQNGLVERKHRHIVELGLTLLAQAKLPFKFWWDAFHTAVYHINRLPSTALELLTPYEKIFKLKPDYSMLKCFGCICYPYLRDYNKHKFDYHSSKCIFLGYSPAHKGYKCLHSSGKIYIARHVVFDESTFPYSIDSAFNSNESSLSSSSSLTPQQVYQLSTLSVTPMSDVNNLCNSQQAIPTRSSSQHSDNSSHINNQHSHLQTHLPATEPFVEPQTSSSPHHTVHPTSTPIQPNTHPMTTRSKAGIFKPKLYTATLVHKEPDSVYEAMQNPKWLTAMREEYAALMENGTWSLVPRIADQKVVGNKWVYRVKYNIDGSVAKYKARLVAKGFQQIMGVNCFETFSPVIKPATVRVVLSLAVMSNWKIRQVDVNNAFLNGELSEEVFMDQPEGFISAEKPDYVCKLHKSLYRLKQAPRAWYDKLKGCLLQWGFTNSNSDTSLFLKRSKSSRILVLIYVDDILITGPNSYELEKFIAEFSTKFALKDLGTLSYFLGIEVLYGTDCIFLSQKKYIRDLLSKVNMLSCKDIDTPMSTGMKLQKEAQGTLGHYVEDATHYRSLVGGMQYLVLRYLKATQDYGLKFIKDGHLKLTGFTYADWAGDLDDRKSVGAYCIYLGHNLISWSSKKQPVIARSSAESEYRSLASASAEISWLQSLFSELRLQCMEKPVIWCDNLSATELAHNPVFHSRTKHIEIDIHYVRNKVLAGDLNIQFIPSEEQVADIMTKPLSFTRFSYLRAKLNVMPCPLSLRGAVKAAHYSSSSIKPRQQQIASEE</sequence>
<evidence type="ECO:0000313" key="1">
    <source>
        <dbReference type="EMBL" id="KAH9792302.1"/>
    </source>
</evidence>
<keyword evidence="2" id="KW-1185">Reference proteome</keyword>
<accession>A0ACB8N2D0</accession>
<name>A0ACB8N2D0_CITSI</name>
<organism evidence="1 2">
    <name type="scientific">Citrus sinensis</name>
    <name type="common">Sweet orange</name>
    <name type="synonym">Citrus aurantium var. sinensis</name>
    <dbReference type="NCBI Taxonomy" id="2711"/>
    <lineage>
        <taxon>Eukaryota</taxon>
        <taxon>Viridiplantae</taxon>
        <taxon>Streptophyta</taxon>
        <taxon>Embryophyta</taxon>
        <taxon>Tracheophyta</taxon>
        <taxon>Spermatophyta</taxon>
        <taxon>Magnoliopsida</taxon>
        <taxon>eudicotyledons</taxon>
        <taxon>Gunneridae</taxon>
        <taxon>Pentapetalae</taxon>
        <taxon>rosids</taxon>
        <taxon>malvids</taxon>
        <taxon>Sapindales</taxon>
        <taxon>Rutaceae</taxon>
        <taxon>Aurantioideae</taxon>
        <taxon>Citrus</taxon>
    </lineage>
</organism>
<evidence type="ECO:0000313" key="2">
    <source>
        <dbReference type="Proteomes" id="UP000829398"/>
    </source>
</evidence>
<proteinExistence type="predicted"/>
<gene>
    <name evidence="1" type="ORF">KPL71_004066</name>
</gene>